<accession>A0A848QR76</accession>
<name>A0A848QR76_9SPHN</name>
<evidence type="ECO:0000313" key="2">
    <source>
        <dbReference type="EMBL" id="NMW31608.1"/>
    </source>
</evidence>
<dbReference type="EMBL" id="JABCRE010000002">
    <property type="protein sequence ID" value="NMW31608.1"/>
    <property type="molecule type" value="Genomic_DNA"/>
</dbReference>
<reference evidence="2 3" key="1">
    <citation type="submission" date="2020-04" db="EMBL/GenBank/DDBJ databases">
        <authorList>
            <person name="Liu A."/>
        </authorList>
    </citation>
    <scope>NUCLEOTIDE SEQUENCE [LARGE SCALE GENOMIC DNA]</scope>
    <source>
        <strain evidence="2 3">RZ02</strain>
    </source>
</reference>
<evidence type="ECO:0000256" key="1">
    <source>
        <dbReference type="SAM" id="SignalP"/>
    </source>
</evidence>
<keyword evidence="1" id="KW-0732">Signal</keyword>
<dbReference type="AlphaFoldDB" id="A0A848QR76"/>
<evidence type="ECO:0000313" key="3">
    <source>
        <dbReference type="Proteomes" id="UP000561181"/>
    </source>
</evidence>
<keyword evidence="3" id="KW-1185">Reference proteome</keyword>
<protein>
    <recommendedName>
        <fullName evidence="4">Tetratricopeptide repeat protein</fullName>
    </recommendedName>
</protein>
<proteinExistence type="predicted"/>
<comment type="caution">
    <text evidence="2">The sequence shown here is derived from an EMBL/GenBank/DDBJ whole genome shotgun (WGS) entry which is preliminary data.</text>
</comment>
<gene>
    <name evidence="2" type="ORF">HKD42_06005</name>
</gene>
<evidence type="ECO:0008006" key="4">
    <source>
        <dbReference type="Google" id="ProtNLM"/>
    </source>
</evidence>
<organism evidence="2 3">
    <name type="scientific">Pontixanthobacter rizhaonensis</name>
    <dbReference type="NCBI Taxonomy" id="2730337"/>
    <lineage>
        <taxon>Bacteria</taxon>
        <taxon>Pseudomonadati</taxon>
        <taxon>Pseudomonadota</taxon>
        <taxon>Alphaproteobacteria</taxon>
        <taxon>Sphingomonadales</taxon>
        <taxon>Erythrobacteraceae</taxon>
        <taxon>Pontixanthobacter</taxon>
    </lineage>
</organism>
<feature type="chain" id="PRO_5032546503" description="Tetratricopeptide repeat protein" evidence="1">
    <location>
        <begin position="27"/>
        <end position="137"/>
    </location>
</feature>
<dbReference type="RefSeq" id="WP_170011199.1">
    <property type="nucleotide sequence ID" value="NZ_JABCRE010000002.1"/>
</dbReference>
<sequence length="137" mass="14995">MKSFNQRWFAAVFLFGSFASSPAVSAQDPVAESTPVDPFVELDQLADASAEEESGLLLAQEQAKRGEFLEALGTIERVLALHPKSDSARILHAVYLCRIDDLPGGEAELGKLKEKRFSEELWAQTQKICKLGTGEAQ</sequence>
<dbReference type="Proteomes" id="UP000561181">
    <property type="component" value="Unassembled WGS sequence"/>
</dbReference>
<feature type="signal peptide" evidence="1">
    <location>
        <begin position="1"/>
        <end position="26"/>
    </location>
</feature>